<evidence type="ECO:0000256" key="3">
    <source>
        <dbReference type="RuleBase" id="RU368002"/>
    </source>
</evidence>
<reference evidence="6" key="3">
    <citation type="submission" date="2025-09" db="UniProtKB">
        <authorList>
            <consortium name="Ensembl"/>
        </authorList>
    </citation>
    <scope>IDENTIFICATION</scope>
</reference>
<dbReference type="STRING" id="29139.ENSVURP00010018952"/>
<accession>A0A4X2LD51</accession>
<keyword evidence="1 3" id="KW-0808">Transferase</keyword>
<feature type="domain" description="Glycine N-acyltransferase C-terminal" evidence="5">
    <location>
        <begin position="212"/>
        <end position="300"/>
    </location>
</feature>
<keyword evidence="7" id="KW-1185">Reference proteome</keyword>
<gene>
    <name evidence="6" type="primary">LOC114042670</name>
</gene>
<keyword evidence="2 3" id="KW-0012">Acyltransferase</keyword>
<dbReference type="PANTHER" id="PTHR15298">
    <property type="entry name" value="L-COA N-ACYLTRANSFERASE-RELATED"/>
    <property type="match status" value="1"/>
</dbReference>
<organism evidence="6 7">
    <name type="scientific">Vombatus ursinus</name>
    <name type="common">Common wombat</name>
    <dbReference type="NCBI Taxonomy" id="29139"/>
    <lineage>
        <taxon>Eukaryota</taxon>
        <taxon>Metazoa</taxon>
        <taxon>Chordata</taxon>
        <taxon>Craniata</taxon>
        <taxon>Vertebrata</taxon>
        <taxon>Euteleostomi</taxon>
        <taxon>Mammalia</taxon>
        <taxon>Metatheria</taxon>
        <taxon>Diprotodontia</taxon>
        <taxon>Vombatidae</taxon>
        <taxon>Vombatus</taxon>
    </lineage>
</organism>
<reference evidence="6" key="2">
    <citation type="submission" date="2025-08" db="UniProtKB">
        <authorList>
            <consortium name="Ensembl"/>
        </authorList>
    </citation>
    <scope>IDENTIFICATION</scope>
</reference>
<evidence type="ECO:0000313" key="6">
    <source>
        <dbReference type="Ensembl" id="ENSVURP00010018952.1"/>
    </source>
</evidence>
<evidence type="ECO:0000259" key="5">
    <source>
        <dbReference type="Pfam" id="PF08444"/>
    </source>
</evidence>
<dbReference type="AlphaFoldDB" id="A0A4X2LD51"/>
<dbReference type="GO" id="GO:0047961">
    <property type="term" value="F:glycine N-acyltransferase activity"/>
    <property type="evidence" value="ECO:0007669"/>
    <property type="project" value="InterPro"/>
</dbReference>
<dbReference type="GO" id="GO:0005739">
    <property type="term" value="C:mitochondrion"/>
    <property type="evidence" value="ECO:0007669"/>
    <property type="project" value="InterPro"/>
</dbReference>
<dbReference type="InterPro" id="IPR016181">
    <property type="entry name" value="Acyl_CoA_acyltransferase"/>
</dbReference>
<proteinExistence type="inferred from homology"/>
<evidence type="ECO:0000256" key="1">
    <source>
        <dbReference type="ARBA" id="ARBA00022679"/>
    </source>
</evidence>
<dbReference type="InterPro" id="IPR013652">
    <property type="entry name" value="Glycine_N-acyltransferase_C"/>
</dbReference>
<dbReference type="InterPro" id="IPR015938">
    <property type="entry name" value="Glycine_N-acyltransferase_N"/>
</dbReference>
<dbReference type="SUPFAM" id="SSF55729">
    <property type="entry name" value="Acyl-CoA N-acyltransferases (Nat)"/>
    <property type="match status" value="1"/>
</dbReference>
<dbReference type="GeneTree" id="ENSGT00950000183133"/>
<protein>
    <recommendedName>
        <fullName evidence="3">Glycine N-acyltransferase-like protein</fullName>
        <ecNumber evidence="3">2.3.1.-</ecNumber>
    </recommendedName>
</protein>
<dbReference type="Pfam" id="PF06021">
    <property type="entry name" value="Gly_acyl_tr_N"/>
    <property type="match status" value="1"/>
</dbReference>
<evidence type="ECO:0000259" key="4">
    <source>
        <dbReference type="Pfam" id="PF06021"/>
    </source>
</evidence>
<dbReference type="Ensembl" id="ENSVURT00010021554.1">
    <property type="protein sequence ID" value="ENSVURP00010018952.1"/>
    <property type="gene ID" value="ENSVURG00010014325.1"/>
</dbReference>
<dbReference type="PANTHER" id="PTHR15298:SF4">
    <property type="entry name" value="GLYCINE N-ACYLTRANSFERASE-LIKE PROTEIN 2"/>
    <property type="match status" value="1"/>
</dbReference>
<name>A0A4X2LD51_VOMUR</name>
<evidence type="ECO:0000256" key="2">
    <source>
        <dbReference type="ARBA" id="ARBA00023315"/>
    </source>
</evidence>
<dbReference type="Gene3D" id="3.40.630.30">
    <property type="match status" value="1"/>
</dbReference>
<feature type="domain" description="Glycine N-acyltransferase N-terminal" evidence="4">
    <location>
        <begin position="12"/>
        <end position="210"/>
    </location>
</feature>
<evidence type="ECO:0000313" key="7">
    <source>
        <dbReference type="Proteomes" id="UP000314987"/>
    </source>
</evidence>
<dbReference type="Proteomes" id="UP000314987">
    <property type="component" value="Unassembled WGS sequence"/>
</dbReference>
<dbReference type="EC" id="2.3.1.-" evidence="3"/>
<dbReference type="OMA" id="NYVRRCI"/>
<reference evidence="7" key="1">
    <citation type="submission" date="2018-12" db="EMBL/GenBank/DDBJ databases">
        <authorList>
            <person name="Yazar S."/>
        </authorList>
    </citation>
    <scope>NUCLEOTIDE SEQUENCE [LARGE SCALE GENOMIC DNA]</scope>
</reference>
<comment type="similarity">
    <text evidence="3">Belongs to the glycine N-acyltransferase family.</text>
</comment>
<sequence length="306" mass="35699">MSLKLEGTLEIILSNPHMLQLKNLGLREGRELFKVYGAIFHIIHGNPFNLEVLVDSWPDYQTVVTRPKKQEMVDKLDRYTNTYYIFTKDLQKCQQFLESTEVIDWKQVIQIQGCQESLDKRLRKIAASKFLQVEHLSNVLFVKEEILQLGTTEGKLVTTVPDTKVFESRNLELTFARLNASHAKLVNDHWELGLNEKSLNYVIRCIQNLPTFCLLDSEGNPISWVVMDQTGELRMACTLPQYRAKGIGHYLKVNTLQYLFKENIPFFLHIAEKKKYLFRGLIQSGFHSYPHGWNQWTLTPKMKSQY</sequence>
<dbReference type="Pfam" id="PF08444">
    <property type="entry name" value="Gly_acyl_tr_C"/>
    <property type="match status" value="1"/>
</dbReference>
<dbReference type="InterPro" id="IPR010313">
    <property type="entry name" value="Glycine_N-acyltransferase"/>
</dbReference>